<evidence type="ECO:0000256" key="1">
    <source>
        <dbReference type="SAM" id="MobiDB-lite"/>
    </source>
</evidence>
<gene>
    <name evidence="2" type="ORF">CDD82_7284</name>
</gene>
<dbReference type="AlphaFoldDB" id="A0A2C5XF69"/>
<feature type="region of interest" description="Disordered" evidence="1">
    <location>
        <begin position="130"/>
        <end position="179"/>
    </location>
</feature>
<name>A0A2C5XF69_9HYPO</name>
<feature type="region of interest" description="Disordered" evidence="1">
    <location>
        <begin position="92"/>
        <end position="118"/>
    </location>
</feature>
<feature type="compositionally biased region" description="Basic and acidic residues" evidence="1">
    <location>
        <begin position="158"/>
        <end position="178"/>
    </location>
</feature>
<dbReference type="Proteomes" id="UP000224854">
    <property type="component" value="Unassembled WGS sequence"/>
</dbReference>
<dbReference type="OrthoDB" id="10577844at2759"/>
<feature type="compositionally biased region" description="Basic and acidic residues" evidence="1">
    <location>
        <begin position="107"/>
        <end position="118"/>
    </location>
</feature>
<accession>A0A2C5XF69</accession>
<keyword evidence="3" id="KW-1185">Reference proteome</keyword>
<comment type="caution">
    <text evidence="2">The sequence shown here is derived from an EMBL/GenBank/DDBJ whole genome shotgun (WGS) entry which is preliminary data.</text>
</comment>
<organism evidence="2 3">
    <name type="scientific">Ophiocordyceps australis</name>
    <dbReference type="NCBI Taxonomy" id="1399860"/>
    <lineage>
        <taxon>Eukaryota</taxon>
        <taxon>Fungi</taxon>
        <taxon>Dikarya</taxon>
        <taxon>Ascomycota</taxon>
        <taxon>Pezizomycotina</taxon>
        <taxon>Sordariomycetes</taxon>
        <taxon>Hypocreomycetidae</taxon>
        <taxon>Hypocreales</taxon>
        <taxon>Ophiocordycipitaceae</taxon>
        <taxon>Ophiocordyceps</taxon>
    </lineage>
</organism>
<dbReference type="EMBL" id="NJEU01000830">
    <property type="protein sequence ID" value="PHH70199.1"/>
    <property type="molecule type" value="Genomic_DNA"/>
</dbReference>
<evidence type="ECO:0000313" key="2">
    <source>
        <dbReference type="EMBL" id="PHH70199.1"/>
    </source>
</evidence>
<sequence>MWFWLQRHAATTFYPLDGEEQEARASHCRYLPPLSDWGCGAVDPEGLYQFSNDEEFIQEDEELKVDSLKKRHQDDDGQGDFLVGGDVAGVEVYKPKESDVEESQSAEDDHKDGDQGEDVKLDMDVLQKRDKSPDKDFLVGGDVAGVDVSKSDKKKPKPKEPEHDVTKEGDHLKKRDTGPVEDFIMAGDVDGMGVSTGSDKNSEDKVTEEIDHFLMGGDIAGVEMAKKHWSRLRPARLATYTSETRLEQKVLLKEPMGQSSGEEAGETTPQGICRYPDTLVLRALHSGQGVFELGWQDDIDDGKPLQTLNDAACAEIHHEQGSMNCSGTTYRHSCVGPQRTIVGVRPGRYTAESPSHESVPLDMCLEFFMGPPRADLDMVCVGSEGILRTGHSPLRVYWCKRTGDRTGSGCVAGN</sequence>
<protein>
    <submittedName>
        <fullName evidence="2">Uncharacterized protein</fullName>
    </submittedName>
</protein>
<proteinExistence type="predicted"/>
<reference evidence="2 3" key="1">
    <citation type="submission" date="2017-06" db="EMBL/GenBank/DDBJ databases">
        <title>Ant-infecting Ophiocordyceps genomes reveal a high diversity of potential behavioral manipulation genes and a possible major role for enterotoxins.</title>
        <authorList>
            <person name="De Bekker C."/>
            <person name="Evans H.C."/>
            <person name="Brachmann A."/>
            <person name="Hughes D.P."/>
        </authorList>
    </citation>
    <scope>NUCLEOTIDE SEQUENCE [LARGE SCALE GENOMIC DNA]</scope>
    <source>
        <strain evidence="2 3">1348a</strain>
    </source>
</reference>
<feature type="region of interest" description="Disordered" evidence="1">
    <location>
        <begin position="67"/>
        <end position="86"/>
    </location>
</feature>
<evidence type="ECO:0000313" key="3">
    <source>
        <dbReference type="Proteomes" id="UP000224854"/>
    </source>
</evidence>